<dbReference type="Proteomes" id="UP000501891">
    <property type="component" value="Chromosome"/>
</dbReference>
<dbReference type="AlphaFoldDB" id="A0A858R6A9"/>
<dbReference type="InterPro" id="IPR006439">
    <property type="entry name" value="HAD-SF_hydro_IA"/>
</dbReference>
<reference evidence="1" key="1">
    <citation type="submission" date="2020-04" db="EMBL/GenBank/DDBJ databases">
        <title>A desert anoxygenic phototrophic bacterium fixes CO2 using RubisCO under aerobic conditions.</title>
        <authorList>
            <person name="Tang K."/>
        </authorList>
    </citation>
    <scope>NUCLEOTIDE SEQUENCE [LARGE SCALE GENOMIC DNA]</scope>
    <source>
        <strain evidence="1">MIMtkB3</strain>
    </source>
</reference>
<dbReference type="PANTHER" id="PTHR43434">
    <property type="entry name" value="PHOSPHOGLYCOLATE PHOSPHATASE"/>
    <property type="match status" value="1"/>
</dbReference>
<dbReference type="InterPro" id="IPR036412">
    <property type="entry name" value="HAD-like_sf"/>
</dbReference>
<dbReference type="KEGG" id="acru:HHL28_07125"/>
<dbReference type="SFLD" id="SFLDS00003">
    <property type="entry name" value="Haloacid_Dehalogenase"/>
    <property type="match status" value="1"/>
</dbReference>
<dbReference type="GO" id="GO:0005829">
    <property type="term" value="C:cytosol"/>
    <property type="evidence" value="ECO:0007669"/>
    <property type="project" value="TreeGrafter"/>
</dbReference>
<gene>
    <name evidence="1" type="ORF">HHL28_07125</name>
</gene>
<accession>A0A858R6A9</accession>
<dbReference type="PRINTS" id="PR00413">
    <property type="entry name" value="HADHALOGNASE"/>
</dbReference>
<dbReference type="InterPro" id="IPR023214">
    <property type="entry name" value="HAD_sf"/>
</dbReference>
<dbReference type="GO" id="GO:0006281">
    <property type="term" value="P:DNA repair"/>
    <property type="evidence" value="ECO:0007669"/>
    <property type="project" value="TreeGrafter"/>
</dbReference>
<dbReference type="SFLD" id="SFLDG01135">
    <property type="entry name" value="C1.5.6:_HAD__Beta-PGM__Phospha"/>
    <property type="match status" value="1"/>
</dbReference>
<dbReference type="GO" id="GO:0008967">
    <property type="term" value="F:phosphoglycolate phosphatase activity"/>
    <property type="evidence" value="ECO:0007669"/>
    <property type="project" value="TreeGrafter"/>
</dbReference>
<dbReference type="NCBIfam" id="TIGR01549">
    <property type="entry name" value="HAD-SF-IA-v1"/>
    <property type="match status" value="1"/>
</dbReference>
<evidence type="ECO:0000313" key="2">
    <source>
        <dbReference type="Proteomes" id="UP000501891"/>
    </source>
</evidence>
<protein>
    <submittedName>
        <fullName evidence="1">HAD family phosphatase</fullName>
    </submittedName>
</protein>
<dbReference type="Pfam" id="PF13419">
    <property type="entry name" value="HAD_2"/>
    <property type="match status" value="1"/>
</dbReference>
<dbReference type="Gene3D" id="3.40.50.1000">
    <property type="entry name" value="HAD superfamily/HAD-like"/>
    <property type="match status" value="1"/>
</dbReference>
<proteinExistence type="predicted"/>
<dbReference type="SFLD" id="SFLDG01129">
    <property type="entry name" value="C1.5:_HAD__Beta-PGM__Phosphata"/>
    <property type="match status" value="1"/>
</dbReference>
<dbReference type="InterPro" id="IPR041492">
    <property type="entry name" value="HAD_2"/>
</dbReference>
<dbReference type="NCBIfam" id="TIGR01509">
    <property type="entry name" value="HAD-SF-IA-v3"/>
    <property type="match status" value="1"/>
</dbReference>
<evidence type="ECO:0000313" key="1">
    <source>
        <dbReference type="EMBL" id="QJE72894.1"/>
    </source>
</evidence>
<name>A0A858R6A9_9PROT</name>
<keyword evidence="2" id="KW-1185">Reference proteome</keyword>
<dbReference type="EMBL" id="CP051775">
    <property type="protein sequence ID" value="QJE72894.1"/>
    <property type="molecule type" value="Genomic_DNA"/>
</dbReference>
<organism evidence="1 2">
    <name type="scientific">Aerophototrophica crusticola</name>
    <dbReference type="NCBI Taxonomy" id="1709002"/>
    <lineage>
        <taxon>Bacteria</taxon>
        <taxon>Pseudomonadati</taxon>
        <taxon>Pseudomonadota</taxon>
        <taxon>Alphaproteobacteria</taxon>
        <taxon>Rhodospirillales</taxon>
        <taxon>Rhodospirillaceae</taxon>
        <taxon>Aerophototrophica</taxon>
    </lineage>
</organism>
<dbReference type="InterPro" id="IPR050155">
    <property type="entry name" value="HAD-like_hydrolase_sf"/>
</dbReference>
<sequence length="221" mass="24077">MIKAVLFDVDGTLVDSVDLHARSWHETLKKFGHDLPYEQVRSQIGKGSDLLVPALIGEDADKRNGDEIRDARHTLFKDQYLDQVKPFQKTRDLIQAVLDDGKKVVLASSAKADELEAYKKAAGIEDLIDKATSSDDAEKSKPYPDIFQAALKQAGVRPDEAVVIGDTPYDAEAAGKAGIPVLGVLCGGFPEADLREAGAREIYRDPADLLARYQDSLIAKG</sequence>
<dbReference type="PANTHER" id="PTHR43434:SF16">
    <property type="entry name" value="BLL8046 PROTEIN"/>
    <property type="match status" value="1"/>
</dbReference>
<dbReference type="SUPFAM" id="SSF56784">
    <property type="entry name" value="HAD-like"/>
    <property type="match status" value="1"/>
</dbReference>
<dbReference type="Gene3D" id="1.10.150.240">
    <property type="entry name" value="Putative phosphatase, domain 2"/>
    <property type="match status" value="1"/>
</dbReference>
<dbReference type="InterPro" id="IPR023198">
    <property type="entry name" value="PGP-like_dom2"/>
</dbReference>